<evidence type="ECO:0000256" key="4">
    <source>
        <dbReference type="ARBA" id="ARBA00022982"/>
    </source>
</evidence>
<dbReference type="Pfam" id="PF00034">
    <property type="entry name" value="Cytochrom_C"/>
    <property type="match status" value="1"/>
</dbReference>
<sequence>MNRHISSRRTIKRVLRAVLGAGAVLATVPALAAEPVTSDAAQVAEGEALYEALCAACHAPDANRIGPAHREVFGSRAGSVDGFSYTPALQSLDVVWDEETLDRWLAAPAAMAPGTSMGVSVPDPDRRRALIAFLRSLSVAGR</sequence>
<evidence type="ECO:0000256" key="3">
    <source>
        <dbReference type="ARBA" id="ARBA00022723"/>
    </source>
</evidence>
<evidence type="ECO:0000313" key="10">
    <source>
        <dbReference type="Proteomes" id="UP000470384"/>
    </source>
</evidence>
<keyword evidence="10" id="KW-1185">Reference proteome</keyword>
<keyword evidence="5 6" id="KW-0408">Iron</keyword>
<evidence type="ECO:0000313" key="9">
    <source>
        <dbReference type="EMBL" id="NBG95203.1"/>
    </source>
</evidence>
<dbReference type="InterPro" id="IPR036909">
    <property type="entry name" value="Cyt_c-like_dom_sf"/>
</dbReference>
<protein>
    <submittedName>
        <fullName evidence="9">C-type cytochrome</fullName>
    </submittedName>
</protein>
<dbReference type="PANTHER" id="PTHR11961">
    <property type="entry name" value="CYTOCHROME C"/>
    <property type="match status" value="1"/>
</dbReference>
<dbReference type="AlphaFoldDB" id="A0A845Q983"/>
<dbReference type="GO" id="GO:0009055">
    <property type="term" value="F:electron transfer activity"/>
    <property type="evidence" value="ECO:0007669"/>
    <property type="project" value="InterPro"/>
</dbReference>
<dbReference type="RefSeq" id="WP_160587188.1">
    <property type="nucleotide sequence ID" value="NZ_BMHN01000001.1"/>
</dbReference>
<organism evidence="9 10">
    <name type="scientific">Pyruvatibacter mobilis</name>
    <dbReference type="NCBI Taxonomy" id="1712261"/>
    <lineage>
        <taxon>Bacteria</taxon>
        <taxon>Pseudomonadati</taxon>
        <taxon>Pseudomonadota</taxon>
        <taxon>Alphaproteobacteria</taxon>
        <taxon>Hyphomicrobiales</taxon>
        <taxon>Parvibaculaceae</taxon>
        <taxon>Pyruvatibacter</taxon>
    </lineage>
</organism>
<accession>A0A845Q983</accession>
<evidence type="ECO:0000256" key="5">
    <source>
        <dbReference type="ARBA" id="ARBA00023004"/>
    </source>
</evidence>
<keyword evidence="2 6" id="KW-0349">Heme</keyword>
<evidence type="ECO:0000256" key="7">
    <source>
        <dbReference type="SAM" id="SignalP"/>
    </source>
</evidence>
<dbReference type="Proteomes" id="UP000470384">
    <property type="component" value="Unassembled WGS sequence"/>
</dbReference>
<dbReference type="OrthoDB" id="9805828at2"/>
<proteinExistence type="predicted"/>
<feature type="signal peptide" evidence="7">
    <location>
        <begin position="1"/>
        <end position="32"/>
    </location>
</feature>
<evidence type="ECO:0000259" key="8">
    <source>
        <dbReference type="PROSITE" id="PS51007"/>
    </source>
</evidence>
<dbReference type="GO" id="GO:0020037">
    <property type="term" value="F:heme binding"/>
    <property type="evidence" value="ECO:0007669"/>
    <property type="project" value="InterPro"/>
</dbReference>
<gene>
    <name evidence="9" type="ORF">GTQ45_05610</name>
</gene>
<keyword evidence="1" id="KW-0813">Transport</keyword>
<feature type="domain" description="Cytochrome c" evidence="8">
    <location>
        <begin position="41"/>
        <end position="138"/>
    </location>
</feature>
<name>A0A845Q983_9HYPH</name>
<evidence type="ECO:0000256" key="1">
    <source>
        <dbReference type="ARBA" id="ARBA00022448"/>
    </source>
</evidence>
<dbReference type="PRINTS" id="PR00604">
    <property type="entry name" value="CYTCHRMECIAB"/>
</dbReference>
<dbReference type="EMBL" id="WXYQ01000004">
    <property type="protein sequence ID" value="NBG95203.1"/>
    <property type="molecule type" value="Genomic_DNA"/>
</dbReference>
<dbReference type="SUPFAM" id="SSF46626">
    <property type="entry name" value="Cytochrome c"/>
    <property type="match status" value="1"/>
</dbReference>
<feature type="chain" id="PRO_5032749154" evidence="7">
    <location>
        <begin position="33"/>
        <end position="142"/>
    </location>
</feature>
<evidence type="ECO:0000256" key="2">
    <source>
        <dbReference type="ARBA" id="ARBA00022617"/>
    </source>
</evidence>
<dbReference type="InterPro" id="IPR002327">
    <property type="entry name" value="Cyt_c_1A/1B"/>
</dbReference>
<keyword evidence="3 6" id="KW-0479">Metal-binding</keyword>
<dbReference type="GeneID" id="300656120"/>
<comment type="caution">
    <text evidence="9">The sequence shown here is derived from an EMBL/GenBank/DDBJ whole genome shotgun (WGS) entry which is preliminary data.</text>
</comment>
<dbReference type="InterPro" id="IPR009056">
    <property type="entry name" value="Cyt_c-like_dom"/>
</dbReference>
<reference evidence="9 10" key="1">
    <citation type="journal article" date="2016" name="Int. J. Syst. Evol. Microbiol.">
        <title>Pyruvatibacter mobilis gen. nov., sp. nov., a marine bacterium from the culture broth of Picochlorum sp. 122.</title>
        <authorList>
            <person name="Wang G."/>
            <person name="Tang M."/>
            <person name="Wu H."/>
            <person name="Dai S."/>
            <person name="Li T."/>
            <person name="Chen C."/>
            <person name="He H."/>
            <person name="Fan J."/>
            <person name="Xiang W."/>
            <person name="Li X."/>
        </authorList>
    </citation>
    <scope>NUCLEOTIDE SEQUENCE [LARGE SCALE GENOMIC DNA]</scope>
    <source>
        <strain evidence="9 10">GYP-11</strain>
    </source>
</reference>
<dbReference type="PROSITE" id="PS51007">
    <property type="entry name" value="CYTC"/>
    <property type="match status" value="1"/>
</dbReference>
<keyword evidence="4" id="KW-0249">Electron transport</keyword>
<dbReference type="GO" id="GO:0046872">
    <property type="term" value="F:metal ion binding"/>
    <property type="evidence" value="ECO:0007669"/>
    <property type="project" value="UniProtKB-KW"/>
</dbReference>
<evidence type="ECO:0000256" key="6">
    <source>
        <dbReference type="PROSITE-ProRule" id="PRU00433"/>
    </source>
</evidence>
<dbReference type="Gene3D" id="1.10.760.10">
    <property type="entry name" value="Cytochrome c-like domain"/>
    <property type="match status" value="1"/>
</dbReference>
<keyword evidence="7" id="KW-0732">Signal</keyword>